<comment type="caution">
    <text evidence="2">The sequence shown here is derived from an EMBL/GenBank/DDBJ whole genome shotgun (WGS) entry which is preliminary data.</text>
</comment>
<organism evidence="2 3">
    <name type="scientific">Raoultella ornithinolytica</name>
    <name type="common">Klebsiella ornithinolytica</name>
    <dbReference type="NCBI Taxonomy" id="54291"/>
    <lineage>
        <taxon>Bacteria</taxon>
        <taxon>Pseudomonadati</taxon>
        <taxon>Pseudomonadota</taxon>
        <taxon>Gammaproteobacteria</taxon>
        <taxon>Enterobacterales</taxon>
        <taxon>Enterobacteriaceae</taxon>
        <taxon>Klebsiella/Raoultella group</taxon>
        <taxon>Raoultella</taxon>
    </lineage>
</organism>
<gene>
    <name evidence="2" type="ORF">CFY86_03830</name>
</gene>
<evidence type="ECO:0000313" key="3">
    <source>
        <dbReference type="Proteomes" id="UP000229713"/>
    </source>
</evidence>
<dbReference type="AlphaFoldDB" id="A0A855F347"/>
<keyword evidence="1" id="KW-0175">Coiled coil</keyword>
<dbReference type="RefSeq" id="WP_099842777.1">
    <property type="nucleotide sequence ID" value="NZ_JBLBWR010000028.1"/>
</dbReference>
<proteinExistence type="predicted"/>
<dbReference type="EMBL" id="NKYI01000010">
    <property type="protein sequence ID" value="PIK93421.1"/>
    <property type="molecule type" value="Genomic_DNA"/>
</dbReference>
<dbReference type="Proteomes" id="UP000229713">
    <property type="component" value="Unassembled WGS sequence"/>
</dbReference>
<protein>
    <submittedName>
        <fullName evidence="2">Uncharacterized protein</fullName>
    </submittedName>
</protein>
<feature type="coiled-coil region" evidence="1">
    <location>
        <begin position="8"/>
        <end position="35"/>
    </location>
</feature>
<name>A0A855F347_RAOOR</name>
<reference evidence="2 3" key="1">
    <citation type="submission" date="2017-07" db="EMBL/GenBank/DDBJ databases">
        <title>Raoultella ornithinolytica strain HH3 draft genome.</title>
        <authorList>
            <person name="Duceppe M.-O."/>
            <person name="Huang H."/>
            <person name="Phipps-Todd B."/>
        </authorList>
    </citation>
    <scope>NUCLEOTIDE SEQUENCE [LARGE SCALE GENOMIC DNA]</scope>
    <source>
        <strain evidence="2 3">HH3</strain>
    </source>
</reference>
<accession>A0A855F347</accession>
<evidence type="ECO:0000313" key="2">
    <source>
        <dbReference type="EMBL" id="PIK93421.1"/>
    </source>
</evidence>
<sequence>MHNPAELNESLERRVELLTEKVLFLEQQIKTLTDSQGGEIPPGMAPVSTLAAEFGISTKKAEELAKNTGVMMVKLKAGGFVAPEEKFREVARQVLRSAKRKYGSAYWYHPLLGKFQMSGGIPK</sequence>
<evidence type="ECO:0000256" key="1">
    <source>
        <dbReference type="SAM" id="Coils"/>
    </source>
</evidence>